<evidence type="ECO:0000313" key="6">
    <source>
        <dbReference type="Proteomes" id="UP000078503"/>
    </source>
</evidence>
<evidence type="ECO:0000256" key="2">
    <source>
        <dbReference type="ARBA" id="ARBA00022679"/>
    </source>
</evidence>
<dbReference type="GO" id="GO:1901135">
    <property type="term" value="P:carbohydrate derivative metabolic process"/>
    <property type="evidence" value="ECO:0007669"/>
    <property type="project" value="UniProtKB-ARBA"/>
</dbReference>
<accession>A0A178K334</accession>
<dbReference type="InterPro" id="IPR001296">
    <property type="entry name" value="Glyco_trans_1"/>
</dbReference>
<evidence type="ECO:0000259" key="3">
    <source>
        <dbReference type="Pfam" id="PF00534"/>
    </source>
</evidence>
<reference evidence="5 6" key="1">
    <citation type="submission" date="2016-03" db="EMBL/GenBank/DDBJ databases">
        <title>Photobacterium proteolyticum sp. nov. a protease producing bacterium isolated from ocean sediments of Laizhou Bay.</title>
        <authorList>
            <person name="Li Y."/>
        </authorList>
    </citation>
    <scope>NUCLEOTIDE SEQUENCE [LARGE SCALE GENOMIC DNA]</scope>
    <source>
        <strain evidence="5 6">R-40508</strain>
    </source>
</reference>
<dbReference type="AlphaFoldDB" id="A0A178K334"/>
<feature type="domain" description="Glycosyl transferase family 1" evidence="3">
    <location>
        <begin position="213"/>
        <end position="374"/>
    </location>
</feature>
<dbReference type="SUPFAM" id="SSF53756">
    <property type="entry name" value="UDP-Glycosyltransferase/glycogen phosphorylase"/>
    <property type="match status" value="1"/>
</dbReference>
<dbReference type="STRING" id="858640.A3K86_20670"/>
<feature type="domain" description="Glycosyltransferase subfamily 4-like N-terminal" evidence="4">
    <location>
        <begin position="94"/>
        <end position="201"/>
    </location>
</feature>
<evidence type="ECO:0000313" key="5">
    <source>
        <dbReference type="EMBL" id="OAN11365.1"/>
    </source>
</evidence>
<dbReference type="CDD" id="cd03798">
    <property type="entry name" value="GT4_WlbH-like"/>
    <property type="match status" value="1"/>
</dbReference>
<sequence length="394" mass="44552">MKLLTISTLFPNSIDPKHGVFVETRLKHLKKHYPDVDITVVAPVPWFPFTSDVFGQYGVYAKVPKHEARNGFMVYHPRFLVVPKLGMTLTPKTLAYSLEKQIQRLIAQGHHFDAIDGHYFYPDGVAIEQVAKKFNLPFTVTARGTDINLIPQYELPKRQIQQVLQNSDHNMAVCEALRQEMLNLGAEPEKVSTLRNGVDLELFTFSDEQRQIALRAKLDLPQDKPIIISVGWLIERKGHHFVIEALAKVPNAVLLIAGNGPEEQKLKQRVNKLRLNDRVTFLGQQPQSTLCEYYGAANALVLASSREGWANVLLEAMACGTPVVATKIWGSPEVVRHPHAGQLVERNAEQIAQAITQLINKPFSRLETRQYAEQFDWQSTSDKQYQVFSELVKG</sequence>
<dbReference type="Gene3D" id="3.40.50.2000">
    <property type="entry name" value="Glycogen Phosphorylase B"/>
    <property type="match status" value="2"/>
</dbReference>
<evidence type="ECO:0008006" key="7">
    <source>
        <dbReference type="Google" id="ProtNLM"/>
    </source>
</evidence>
<protein>
    <recommendedName>
        <fullName evidence="7">Glycosyl transferase family 1</fullName>
    </recommendedName>
</protein>
<dbReference type="PANTHER" id="PTHR12526">
    <property type="entry name" value="GLYCOSYLTRANSFERASE"/>
    <property type="match status" value="1"/>
</dbReference>
<keyword evidence="2" id="KW-0808">Transferase</keyword>
<gene>
    <name evidence="5" type="ORF">A3K86_20670</name>
</gene>
<evidence type="ECO:0000256" key="1">
    <source>
        <dbReference type="ARBA" id="ARBA00022676"/>
    </source>
</evidence>
<comment type="caution">
    <text evidence="5">The sequence shown here is derived from an EMBL/GenBank/DDBJ whole genome shotgun (WGS) entry which is preliminary data.</text>
</comment>
<keyword evidence="6" id="KW-1185">Reference proteome</keyword>
<name>A0A178K334_9GAMM</name>
<evidence type="ECO:0000259" key="4">
    <source>
        <dbReference type="Pfam" id="PF13439"/>
    </source>
</evidence>
<keyword evidence="1" id="KW-0328">Glycosyltransferase</keyword>
<proteinExistence type="predicted"/>
<dbReference type="InterPro" id="IPR028098">
    <property type="entry name" value="Glyco_trans_4-like_N"/>
</dbReference>
<dbReference type="Proteomes" id="UP000078503">
    <property type="component" value="Unassembled WGS sequence"/>
</dbReference>
<dbReference type="PANTHER" id="PTHR12526:SF510">
    <property type="entry name" value="D-INOSITOL 3-PHOSPHATE GLYCOSYLTRANSFERASE"/>
    <property type="match status" value="1"/>
</dbReference>
<dbReference type="Pfam" id="PF13439">
    <property type="entry name" value="Glyco_transf_4"/>
    <property type="match status" value="1"/>
</dbReference>
<dbReference type="Pfam" id="PF00534">
    <property type="entry name" value="Glycos_transf_1"/>
    <property type="match status" value="1"/>
</dbReference>
<dbReference type="GO" id="GO:0016757">
    <property type="term" value="F:glycosyltransferase activity"/>
    <property type="evidence" value="ECO:0007669"/>
    <property type="project" value="UniProtKB-KW"/>
</dbReference>
<dbReference type="OrthoDB" id="9772485at2"/>
<dbReference type="EMBL" id="LVHF01000033">
    <property type="protein sequence ID" value="OAN11365.1"/>
    <property type="molecule type" value="Genomic_DNA"/>
</dbReference>
<organism evidence="5 6">
    <name type="scientific">Photobacterium jeanii</name>
    <dbReference type="NCBI Taxonomy" id="858640"/>
    <lineage>
        <taxon>Bacteria</taxon>
        <taxon>Pseudomonadati</taxon>
        <taxon>Pseudomonadota</taxon>
        <taxon>Gammaproteobacteria</taxon>
        <taxon>Vibrionales</taxon>
        <taxon>Vibrionaceae</taxon>
        <taxon>Photobacterium</taxon>
    </lineage>
</organism>
<dbReference type="RefSeq" id="WP_068336013.1">
    <property type="nucleotide sequence ID" value="NZ_LVHF01000033.1"/>
</dbReference>